<evidence type="ECO:0000259" key="3">
    <source>
        <dbReference type="PROSITE" id="PS51767"/>
    </source>
</evidence>
<comment type="caution">
    <text evidence="4">The sequence shown here is derived from an EMBL/GenBank/DDBJ whole genome shotgun (WGS) entry which is preliminary data.</text>
</comment>
<dbReference type="Proteomes" id="UP000614601">
    <property type="component" value="Unassembled WGS sequence"/>
</dbReference>
<feature type="domain" description="Peptidase A1" evidence="3">
    <location>
        <begin position="28"/>
        <end position="352"/>
    </location>
</feature>
<protein>
    <recommendedName>
        <fullName evidence="3">Peptidase A1 domain-containing protein</fullName>
    </recommendedName>
</protein>
<dbReference type="PANTHER" id="PTHR47966:SF51">
    <property type="entry name" value="BETA-SITE APP-CLEAVING ENZYME, ISOFORM A-RELATED"/>
    <property type="match status" value="1"/>
</dbReference>
<dbReference type="SUPFAM" id="SSF50630">
    <property type="entry name" value="Acid proteases"/>
    <property type="match status" value="1"/>
</dbReference>
<dbReference type="AlphaFoldDB" id="A0A811K1C2"/>
<accession>A0A811K1C2</accession>
<proteinExistence type="inferred from homology"/>
<organism evidence="4 5">
    <name type="scientific">Bursaphelenchus okinawaensis</name>
    <dbReference type="NCBI Taxonomy" id="465554"/>
    <lineage>
        <taxon>Eukaryota</taxon>
        <taxon>Metazoa</taxon>
        <taxon>Ecdysozoa</taxon>
        <taxon>Nematoda</taxon>
        <taxon>Chromadorea</taxon>
        <taxon>Rhabditida</taxon>
        <taxon>Tylenchina</taxon>
        <taxon>Tylenchomorpha</taxon>
        <taxon>Aphelenchoidea</taxon>
        <taxon>Aphelenchoididae</taxon>
        <taxon>Bursaphelenchus</taxon>
    </lineage>
</organism>
<evidence type="ECO:0000256" key="1">
    <source>
        <dbReference type="ARBA" id="ARBA00007447"/>
    </source>
</evidence>
<sequence>MLLRWVICLTTLKLVPAIELKIIDDYFYTINVTIGSPPQNFTLALDITASNTVVYGNSTALDSLPSNERVFYEPYKSDTALKLFHIPANQSYSGTLTSLIKYDTLVYADAFSINGEPFGIIRFVVVQNYDYGTYSYLPTNGLVGIGADILHHGLGLMSNILHLKNASVVSLYTPRDTQNENAHITFGPGAPHVNCEPQRNWTFFDSYDHTNRINKLFEMKYTFTKYGNTSVKLSKYSYFALSTLTSYVTVHKFMFKTIKSELNSTSVVARGSTIEVVDCKWKTTAPNITLGNEDMQFDIPSEDYIVETEPNYCILKVRENVAAANRRWVLGVTFLKSYCVQFDLSGQKVGFVSSNMP</sequence>
<dbReference type="Pfam" id="PF00026">
    <property type="entry name" value="Asp"/>
    <property type="match status" value="1"/>
</dbReference>
<dbReference type="InterPro" id="IPR033121">
    <property type="entry name" value="PEPTIDASE_A1"/>
</dbReference>
<dbReference type="EMBL" id="CAJFCW020000002">
    <property type="protein sequence ID" value="CAG9089652.1"/>
    <property type="molecule type" value="Genomic_DNA"/>
</dbReference>
<comment type="similarity">
    <text evidence="1">Belongs to the peptidase A1 family.</text>
</comment>
<dbReference type="OrthoDB" id="5842090at2759"/>
<dbReference type="PRINTS" id="PR00792">
    <property type="entry name" value="PEPSIN"/>
</dbReference>
<dbReference type="GO" id="GO:0004190">
    <property type="term" value="F:aspartic-type endopeptidase activity"/>
    <property type="evidence" value="ECO:0007669"/>
    <property type="project" value="InterPro"/>
</dbReference>
<dbReference type="Gene3D" id="2.40.70.10">
    <property type="entry name" value="Acid Proteases"/>
    <property type="match status" value="2"/>
</dbReference>
<feature type="signal peptide" evidence="2">
    <location>
        <begin position="1"/>
        <end position="17"/>
    </location>
</feature>
<dbReference type="Proteomes" id="UP000783686">
    <property type="component" value="Unassembled WGS sequence"/>
</dbReference>
<gene>
    <name evidence="4" type="ORF">BOKJ2_LOCUS2760</name>
</gene>
<keyword evidence="2" id="KW-0732">Signal</keyword>
<dbReference type="InterPro" id="IPR001461">
    <property type="entry name" value="Aspartic_peptidase_A1"/>
</dbReference>
<dbReference type="PANTHER" id="PTHR47966">
    <property type="entry name" value="BETA-SITE APP-CLEAVING ENZYME, ISOFORM A-RELATED"/>
    <property type="match status" value="1"/>
</dbReference>
<dbReference type="EMBL" id="CAJFDH010000002">
    <property type="protein sequence ID" value="CAD5209584.1"/>
    <property type="molecule type" value="Genomic_DNA"/>
</dbReference>
<dbReference type="InterPro" id="IPR021109">
    <property type="entry name" value="Peptidase_aspartic_dom_sf"/>
</dbReference>
<dbReference type="InterPro" id="IPR034164">
    <property type="entry name" value="Pepsin-like_dom"/>
</dbReference>
<dbReference type="PROSITE" id="PS51767">
    <property type="entry name" value="PEPTIDASE_A1"/>
    <property type="match status" value="1"/>
</dbReference>
<evidence type="ECO:0000313" key="5">
    <source>
        <dbReference type="Proteomes" id="UP000614601"/>
    </source>
</evidence>
<dbReference type="CDD" id="cd05471">
    <property type="entry name" value="pepsin_like"/>
    <property type="match status" value="1"/>
</dbReference>
<feature type="chain" id="PRO_5035681451" description="Peptidase A1 domain-containing protein" evidence="2">
    <location>
        <begin position="18"/>
        <end position="357"/>
    </location>
</feature>
<evidence type="ECO:0000256" key="2">
    <source>
        <dbReference type="SAM" id="SignalP"/>
    </source>
</evidence>
<evidence type="ECO:0000313" key="4">
    <source>
        <dbReference type="EMBL" id="CAD5209584.1"/>
    </source>
</evidence>
<name>A0A811K1C2_9BILA</name>
<reference evidence="4" key="1">
    <citation type="submission" date="2020-09" db="EMBL/GenBank/DDBJ databases">
        <authorList>
            <person name="Kikuchi T."/>
        </authorList>
    </citation>
    <scope>NUCLEOTIDE SEQUENCE</scope>
    <source>
        <strain evidence="4">SH1</strain>
    </source>
</reference>
<dbReference type="GO" id="GO:0006508">
    <property type="term" value="P:proteolysis"/>
    <property type="evidence" value="ECO:0007669"/>
    <property type="project" value="InterPro"/>
</dbReference>
<keyword evidence="5" id="KW-1185">Reference proteome</keyword>